<accession>A0A1M6EIQ4</accession>
<organism evidence="1 2">
    <name type="scientific">Desulfatibacillum alkenivorans DSM 16219</name>
    <dbReference type="NCBI Taxonomy" id="1121393"/>
    <lineage>
        <taxon>Bacteria</taxon>
        <taxon>Pseudomonadati</taxon>
        <taxon>Thermodesulfobacteriota</taxon>
        <taxon>Desulfobacteria</taxon>
        <taxon>Desulfobacterales</taxon>
        <taxon>Desulfatibacillaceae</taxon>
        <taxon>Desulfatibacillum</taxon>
    </lineage>
</organism>
<dbReference type="AlphaFoldDB" id="A0A1M6EIQ4"/>
<dbReference type="EMBL" id="FQZU01000002">
    <property type="protein sequence ID" value="SHI85331.1"/>
    <property type="molecule type" value="Genomic_DNA"/>
</dbReference>
<proteinExistence type="predicted"/>
<dbReference type="Proteomes" id="UP000183994">
    <property type="component" value="Unassembled WGS sequence"/>
</dbReference>
<protein>
    <recommendedName>
        <fullName evidence="3">HicB_like antitoxin of toxin-antitoxin system</fullName>
    </recommendedName>
</protein>
<keyword evidence="2" id="KW-1185">Reference proteome</keyword>
<evidence type="ECO:0000313" key="1">
    <source>
        <dbReference type="EMBL" id="SHI85331.1"/>
    </source>
</evidence>
<sequence length="39" mass="4336">MDIQLTTQILKEKDVFIAYAPEIDIASCGRNPDEAAKNL</sequence>
<evidence type="ECO:0000313" key="2">
    <source>
        <dbReference type="Proteomes" id="UP000183994"/>
    </source>
</evidence>
<name>A0A1M6EIQ4_9BACT</name>
<evidence type="ECO:0008006" key="3">
    <source>
        <dbReference type="Google" id="ProtNLM"/>
    </source>
</evidence>
<gene>
    <name evidence="1" type="ORF">SAMN02745216_00663</name>
</gene>
<reference evidence="2" key="1">
    <citation type="submission" date="2016-11" db="EMBL/GenBank/DDBJ databases">
        <authorList>
            <person name="Varghese N."/>
            <person name="Submissions S."/>
        </authorList>
    </citation>
    <scope>NUCLEOTIDE SEQUENCE [LARGE SCALE GENOMIC DNA]</scope>
    <source>
        <strain evidence="2">DSM 16219</strain>
    </source>
</reference>